<dbReference type="eggNOG" id="KOG0134">
    <property type="taxonomic scope" value="Eukaryota"/>
</dbReference>
<proteinExistence type="predicted"/>
<dbReference type="FunCoup" id="W4JYM0">
    <property type="interactions" value="241"/>
</dbReference>
<evidence type="ECO:0000259" key="1">
    <source>
        <dbReference type="Pfam" id="PF00724"/>
    </source>
</evidence>
<dbReference type="Pfam" id="PF00724">
    <property type="entry name" value="Oxidored_FMN"/>
    <property type="match status" value="1"/>
</dbReference>
<dbReference type="SUPFAM" id="SSF51395">
    <property type="entry name" value="FMN-linked oxidoreductases"/>
    <property type="match status" value="1"/>
</dbReference>
<dbReference type="HOGENOM" id="CLU_012153_0_0_1"/>
<keyword evidence="3" id="KW-1185">Reference proteome</keyword>
<evidence type="ECO:0000313" key="3">
    <source>
        <dbReference type="Proteomes" id="UP000030671"/>
    </source>
</evidence>
<reference evidence="2 3" key="1">
    <citation type="journal article" date="2012" name="New Phytol.">
        <title>Insight into trade-off between wood decay and parasitism from the genome of a fungal forest pathogen.</title>
        <authorList>
            <person name="Olson A."/>
            <person name="Aerts A."/>
            <person name="Asiegbu F."/>
            <person name="Belbahri L."/>
            <person name="Bouzid O."/>
            <person name="Broberg A."/>
            <person name="Canback B."/>
            <person name="Coutinho P.M."/>
            <person name="Cullen D."/>
            <person name="Dalman K."/>
            <person name="Deflorio G."/>
            <person name="van Diepen L.T."/>
            <person name="Dunand C."/>
            <person name="Duplessis S."/>
            <person name="Durling M."/>
            <person name="Gonthier P."/>
            <person name="Grimwood J."/>
            <person name="Fossdal C.G."/>
            <person name="Hansson D."/>
            <person name="Henrissat B."/>
            <person name="Hietala A."/>
            <person name="Himmelstrand K."/>
            <person name="Hoffmeister D."/>
            <person name="Hogberg N."/>
            <person name="James T.Y."/>
            <person name="Karlsson M."/>
            <person name="Kohler A."/>
            <person name="Kues U."/>
            <person name="Lee Y.H."/>
            <person name="Lin Y.C."/>
            <person name="Lind M."/>
            <person name="Lindquist E."/>
            <person name="Lombard V."/>
            <person name="Lucas S."/>
            <person name="Lunden K."/>
            <person name="Morin E."/>
            <person name="Murat C."/>
            <person name="Park J."/>
            <person name="Raffaello T."/>
            <person name="Rouze P."/>
            <person name="Salamov A."/>
            <person name="Schmutz J."/>
            <person name="Solheim H."/>
            <person name="Stahlberg J."/>
            <person name="Velez H."/>
            <person name="de Vries R.P."/>
            <person name="Wiebenga A."/>
            <person name="Woodward S."/>
            <person name="Yakovlev I."/>
            <person name="Garbelotto M."/>
            <person name="Martin F."/>
            <person name="Grigoriev I.V."/>
            <person name="Stenlid J."/>
        </authorList>
    </citation>
    <scope>NUCLEOTIDE SEQUENCE [LARGE SCALE GENOMIC DNA]</scope>
    <source>
        <strain evidence="2 3">TC 32-1</strain>
    </source>
</reference>
<dbReference type="CDD" id="cd02933">
    <property type="entry name" value="OYE_like_FMN"/>
    <property type="match status" value="1"/>
</dbReference>
<accession>W4JYM0</accession>
<dbReference type="GO" id="GO:0010181">
    <property type="term" value="F:FMN binding"/>
    <property type="evidence" value="ECO:0007669"/>
    <property type="project" value="InterPro"/>
</dbReference>
<dbReference type="InterPro" id="IPR013785">
    <property type="entry name" value="Aldolase_TIM"/>
</dbReference>
<dbReference type="AlphaFoldDB" id="W4JYM0"/>
<dbReference type="GeneID" id="20676363"/>
<protein>
    <recommendedName>
        <fullName evidence="1">NADH:flavin oxidoreductase/NADH oxidase N-terminal domain-containing protein</fullName>
    </recommendedName>
</protein>
<dbReference type="FunFam" id="3.20.20.70:FF:000138">
    <property type="entry name" value="NADPH dehydrogenase 1"/>
    <property type="match status" value="1"/>
</dbReference>
<evidence type="ECO:0000313" key="2">
    <source>
        <dbReference type="EMBL" id="ETW78667.1"/>
    </source>
</evidence>
<dbReference type="PANTHER" id="PTHR22893:SF91">
    <property type="entry name" value="NADPH DEHYDROGENASE 2-RELATED"/>
    <property type="match status" value="1"/>
</dbReference>
<dbReference type="InterPro" id="IPR045247">
    <property type="entry name" value="Oye-like"/>
</dbReference>
<dbReference type="EMBL" id="KI925461">
    <property type="protein sequence ID" value="ETW78667.1"/>
    <property type="molecule type" value="Genomic_DNA"/>
</dbReference>
<dbReference type="RefSeq" id="XP_009548985.1">
    <property type="nucleotide sequence ID" value="XM_009550690.1"/>
</dbReference>
<dbReference type="GO" id="GO:0003959">
    <property type="term" value="F:NADPH dehydrogenase activity"/>
    <property type="evidence" value="ECO:0007669"/>
    <property type="project" value="TreeGrafter"/>
</dbReference>
<dbReference type="Gene3D" id="3.20.20.70">
    <property type="entry name" value="Aldolase class I"/>
    <property type="match status" value="1"/>
</dbReference>
<organism evidence="2 3">
    <name type="scientific">Heterobasidion irregulare (strain TC 32-1)</name>
    <dbReference type="NCBI Taxonomy" id="747525"/>
    <lineage>
        <taxon>Eukaryota</taxon>
        <taxon>Fungi</taxon>
        <taxon>Dikarya</taxon>
        <taxon>Basidiomycota</taxon>
        <taxon>Agaricomycotina</taxon>
        <taxon>Agaricomycetes</taxon>
        <taxon>Russulales</taxon>
        <taxon>Bondarzewiaceae</taxon>
        <taxon>Heterobasidion</taxon>
        <taxon>Heterobasidion annosum species complex</taxon>
    </lineage>
</organism>
<gene>
    <name evidence="2" type="ORF">HETIRDRAFT_453278</name>
</gene>
<dbReference type="KEGG" id="hir:HETIRDRAFT_453278"/>
<dbReference type="InterPro" id="IPR001155">
    <property type="entry name" value="OxRdtase_FMN_N"/>
</dbReference>
<sequence>MSTPSPKLFQPLTFGNVNLQHRVVMAPLTRFRANAEHVHTNIAVEYYAQRASVPGTLIIAEATFIAPQAGGYSNVPGIWSDEQIAAWKKVTDAVHAKGSFIYIQLWALGRAAYPAQLASEDPSFPYVSAGNIRLEGRDATPRALTVEEIKQYVQLFATAASNAVHKAGFDGVEIHNGSGYLPDQFLQDVSNNRTDEYGGSIENRARFGLEVIDAITKAVGEKIVGTRLSPWGAYQGMGMKDPIPTFSHYITAIRDRHPDFGYIHLVEPRVDGGSDIEVPQGQTNEVFRKLWGSRAYLSAGGYTREDAFKVAEAQDALIAFGRYFISNPDLVTRLKEDIPFTKYDRNNFYTPATPVGYTDYPCHNEMEAATL</sequence>
<dbReference type="InParanoid" id="W4JYM0"/>
<dbReference type="Proteomes" id="UP000030671">
    <property type="component" value="Unassembled WGS sequence"/>
</dbReference>
<name>W4JYM0_HETIT</name>
<dbReference type="OrthoDB" id="276546at2759"/>
<dbReference type="PANTHER" id="PTHR22893">
    <property type="entry name" value="NADH OXIDOREDUCTASE-RELATED"/>
    <property type="match status" value="1"/>
</dbReference>
<feature type="domain" description="NADH:flavin oxidoreductase/NADH oxidase N-terminal" evidence="1">
    <location>
        <begin position="7"/>
        <end position="339"/>
    </location>
</feature>